<comment type="similarity">
    <text evidence="1">Belongs to the class IV-like SAM-binding methyltransferase superfamily.</text>
</comment>
<dbReference type="InterPro" id="IPR012340">
    <property type="entry name" value="NA-bd_OB-fold"/>
</dbReference>
<dbReference type="OrthoDB" id="361029at2759"/>
<dbReference type="OMA" id="PIQPRLE"/>
<dbReference type="Gene3D" id="3.40.1280.10">
    <property type="match status" value="1"/>
</dbReference>
<evidence type="ECO:0000256" key="1">
    <source>
        <dbReference type="ARBA" id="ARBA00009841"/>
    </source>
</evidence>
<evidence type="ECO:0000313" key="3">
    <source>
        <dbReference type="EMBL" id="ODM98085.1"/>
    </source>
</evidence>
<dbReference type="SUPFAM" id="SSF50249">
    <property type="entry name" value="Nucleic acid-binding proteins"/>
    <property type="match status" value="1"/>
</dbReference>
<dbReference type="PANTHER" id="PTHR12150">
    <property type="entry name" value="CLASS IV SAM-BINDING METHYLTRANSFERASE-RELATED"/>
    <property type="match status" value="1"/>
</dbReference>
<feature type="region of interest" description="Disordered" evidence="2">
    <location>
        <begin position="1"/>
        <end position="67"/>
    </location>
</feature>
<protein>
    <submittedName>
        <fullName evidence="3">Uncharacterized protein</fullName>
    </submittedName>
</protein>
<gene>
    <name evidence="3" type="ORF">Ocin01_08591</name>
</gene>
<accession>A0A1D2MZK5</accession>
<dbReference type="EMBL" id="LJIJ01000382">
    <property type="protein sequence ID" value="ODM98085.1"/>
    <property type="molecule type" value="Genomic_DNA"/>
</dbReference>
<dbReference type="InterPro" id="IPR003750">
    <property type="entry name" value="Put_MeTrfase-C9orf114-like"/>
</dbReference>
<feature type="compositionally biased region" description="Polar residues" evidence="2">
    <location>
        <begin position="41"/>
        <end position="56"/>
    </location>
</feature>
<reference evidence="3 4" key="1">
    <citation type="journal article" date="2016" name="Genome Biol. Evol.">
        <title>Gene Family Evolution Reflects Adaptation to Soil Environmental Stressors in the Genome of the Collembolan Orchesella cincta.</title>
        <authorList>
            <person name="Faddeeva-Vakhrusheva A."/>
            <person name="Derks M.F."/>
            <person name="Anvar S.Y."/>
            <person name="Agamennone V."/>
            <person name="Suring W."/>
            <person name="Smit S."/>
            <person name="van Straalen N.M."/>
            <person name="Roelofs D."/>
        </authorList>
    </citation>
    <scope>NUCLEOTIDE SEQUENCE [LARGE SCALE GENOMIC DNA]</scope>
    <source>
        <tissue evidence="3">Mixed pool</tissue>
    </source>
</reference>
<feature type="compositionally biased region" description="Basic and acidic residues" evidence="2">
    <location>
        <begin position="1"/>
        <end position="14"/>
    </location>
</feature>
<dbReference type="STRING" id="48709.A0A1D2MZK5"/>
<comment type="caution">
    <text evidence="3">The sequence shown here is derived from an EMBL/GenBank/DDBJ whole genome shotgun (WGS) entry which is preliminary data.</text>
</comment>
<organism evidence="3 4">
    <name type="scientific">Orchesella cincta</name>
    <name type="common">Springtail</name>
    <name type="synonym">Podura cincta</name>
    <dbReference type="NCBI Taxonomy" id="48709"/>
    <lineage>
        <taxon>Eukaryota</taxon>
        <taxon>Metazoa</taxon>
        <taxon>Ecdysozoa</taxon>
        <taxon>Arthropoda</taxon>
        <taxon>Hexapoda</taxon>
        <taxon>Collembola</taxon>
        <taxon>Entomobryomorpha</taxon>
        <taxon>Entomobryoidea</taxon>
        <taxon>Orchesellidae</taxon>
        <taxon>Orchesellinae</taxon>
        <taxon>Orchesella</taxon>
    </lineage>
</organism>
<evidence type="ECO:0000313" key="4">
    <source>
        <dbReference type="Proteomes" id="UP000094527"/>
    </source>
</evidence>
<feature type="compositionally biased region" description="Basic and acidic residues" evidence="2">
    <location>
        <begin position="26"/>
        <end position="39"/>
    </location>
</feature>
<dbReference type="Proteomes" id="UP000094527">
    <property type="component" value="Unassembled WGS sequence"/>
</dbReference>
<dbReference type="InterPro" id="IPR029028">
    <property type="entry name" value="Alpha/beta_knot_MTases"/>
</dbReference>
<sequence length="369" mass="40699">MSESTKGKNWESKKEKKLRKQQKLLEQIDKAKKKLKEDGGDNTTKNSRLNSQSSEEGGTKSLAKNGEKKITGKGRAYTVSIAVAGSIIDNAQTPPLKAYLAGQVARAAAIFCVDEVIIYDDTGGHGTIGCEQMARILQFLECPQYLRKLLFPIHPDLQYAGLIAPLDVPHHLRRTEALPYREGVVSSKPMKDGGKDYALVNVGLDRDCHISKKLPQGVRVTVKFDDPDPDYILKPKGKLKGTVVSPHLPRREDGLYWGYTVRIASSLGKVFSECPFREGYDVKVGTSAKGSDSRLLQPQPYNHLLVVFGGVEGLEYALENDEGLEEGDVSKLFDHYVNAYPSQGKIPSGNSVGEEFSLSLRAMSRFITK</sequence>
<dbReference type="CDD" id="cd18086">
    <property type="entry name" value="HsC9orf114-like"/>
    <property type="match status" value="1"/>
</dbReference>
<keyword evidence="4" id="KW-1185">Reference proteome</keyword>
<dbReference type="AlphaFoldDB" id="A0A1D2MZK5"/>
<name>A0A1D2MZK5_ORCCI</name>
<dbReference type="PANTHER" id="PTHR12150:SF13">
    <property type="entry name" value="METHYLTRANSFERASE C9ORF114-RELATED"/>
    <property type="match status" value="1"/>
</dbReference>
<dbReference type="InterPro" id="IPR029026">
    <property type="entry name" value="tRNA_m1G_MTases_N"/>
</dbReference>
<proteinExistence type="inferred from homology"/>
<dbReference type="Gene3D" id="2.40.50.140">
    <property type="entry name" value="Nucleic acid-binding proteins"/>
    <property type="match status" value="1"/>
</dbReference>
<dbReference type="Pfam" id="PF02598">
    <property type="entry name" value="Methyltrn_RNA_3"/>
    <property type="match status" value="1"/>
</dbReference>
<dbReference type="SUPFAM" id="SSF75217">
    <property type="entry name" value="alpha/beta knot"/>
    <property type="match status" value="1"/>
</dbReference>
<evidence type="ECO:0000256" key="2">
    <source>
        <dbReference type="SAM" id="MobiDB-lite"/>
    </source>
</evidence>